<gene>
    <name evidence="1" type="ORF">DILT_LOCUS19816</name>
</gene>
<name>A0A3P7PHM6_DIBLA</name>
<evidence type="ECO:0000313" key="2">
    <source>
        <dbReference type="Proteomes" id="UP000281553"/>
    </source>
</evidence>
<dbReference type="AlphaFoldDB" id="A0A3P7PHM6"/>
<dbReference type="GO" id="GO:0031419">
    <property type="term" value="F:cobalamin binding"/>
    <property type="evidence" value="ECO:0007669"/>
    <property type="project" value="InterPro"/>
</dbReference>
<protein>
    <recommendedName>
        <fullName evidence="3">B12-binding domain-containing protein</fullName>
    </recommendedName>
</protein>
<dbReference type="EMBL" id="UYRU01122177">
    <property type="protein sequence ID" value="VDN49553.1"/>
    <property type="molecule type" value="Genomic_DNA"/>
</dbReference>
<reference evidence="1 2" key="1">
    <citation type="submission" date="2018-11" db="EMBL/GenBank/DDBJ databases">
        <authorList>
            <consortium name="Pathogen Informatics"/>
        </authorList>
    </citation>
    <scope>NUCLEOTIDE SEQUENCE [LARGE SCALE GENOMIC DNA]</scope>
</reference>
<dbReference type="GO" id="GO:0019678">
    <property type="term" value="P:propionate metabolic process, methylmalonyl pathway"/>
    <property type="evidence" value="ECO:0007669"/>
    <property type="project" value="TreeGrafter"/>
</dbReference>
<dbReference type="SUPFAM" id="SSF52242">
    <property type="entry name" value="Cobalamin (vitamin B12)-binding domain"/>
    <property type="match status" value="1"/>
</dbReference>
<keyword evidence="2" id="KW-1185">Reference proteome</keyword>
<accession>A0A3P7PHM6</accession>
<dbReference type="GO" id="GO:0005737">
    <property type="term" value="C:cytoplasm"/>
    <property type="evidence" value="ECO:0007669"/>
    <property type="project" value="TreeGrafter"/>
</dbReference>
<dbReference type="GO" id="GO:0046872">
    <property type="term" value="F:metal ion binding"/>
    <property type="evidence" value="ECO:0007669"/>
    <property type="project" value="InterPro"/>
</dbReference>
<dbReference type="GO" id="GO:0004494">
    <property type="term" value="F:methylmalonyl-CoA mutase activity"/>
    <property type="evidence" value="ECO:0007669"/>
    <property type="project" value="TreeGrafter"/>
</dbReference>
<feature type="non-terminal residue" evidence="1">
    <location>
        <position position="1"/>
    </location>
</feature>
<sequence length="52" mass="5478">DILVFVGGVIPPQDYDFLYESGAALVFGPGTRIPDAAGKVLEAVQKKRAKGC</sequence>
<evidence type="ECO:0008006" key="3">
    <source>
        <dbReference type="Google" id="ProtNLM"/>
    </source>
</evidence>
<dbReference type="PANTHER" id="PTHR48101">
    <property type="entry name" value="METHYLMALONYL-COA MUTASE, MITOCHONDRIAL-RELATED"/>
    <property type="match status" value="1"/>
</dbReference>
<dbReference type="Proteomes" id="UP000281553">
    <property type="component" value="Unassembled WGS sequence"/>
</dbReference>
<evidence type="ECO:0000313" key="1">
    <source>
        <dbReference type="EMBL" id="VDN49553.1"/>
    </source>
</evidence>
<proteinExistence type="predicted"/>
<dbReference type="Gene3D" id="3.40.50.280">
    <property type="entry name" value="Cobalamin-binding domain"/>
    <property type="match status" value="1"/>
</dbReference>
<organism evidence="1 2">
    <name type="scientific">Dibothriocephalus latus</name>
    <name type="common">Fish tapeworm</name>
    <name type="synonym">Diphyllobothrium latum</name>
    <dbReference type="NCBI Taxonomy" id="60516"/>
    <lineage>
        <taxon>Eukaryota</taxon>
        <taxon>Metazoa</taxon>
        <taxon>Spiralia</taxon>
        <taxon>Lophotrochozoa</taxon>
        <taxon>Platyhelminthes</taxon>
        <taxon>Cestoda</taxon>
        <taxon>Eucestoda</taxon>
        <taxon>Diphyllobothriidea</taxon>
        <taxon>Diphyllobothriidae</taxon>
        <taxon>Dibothriocephalus</taxon>
    </lineage>
</organism>
<dbReference type="PANTHER" id="PTHR48101:SF4">
    <property type="entry name" value="METHYLMALONYL-COA MUTASE, MITOCHONDRIAL"/>
    <property type="match status" value="1"/>
</dbReference>
<dbReference type="InterPro" id="IPR036724">
    <property type="entry name" value="Cobalamin-bd_sf"/>
</dbReference>
<dbReference type="OrthoDB" id="6261024at2759"/>